<reference evidence="2 3" key="1">
    <citation type="submission" date="2020-01" db="EMBL/GenBank/DDBJ databases">
        <authorList>
            <person name="Deng T."/>
        </authorList>
    </citation>
    <scope>NUCLEOTIDE SEQUENCE [LARGE SCALE GENOMIC DNA]</scope>
    <source>
        <strain evidence="2 3">5221</strain>
    </source>
</reference>
<dbReference type="Gene3D" id="3.30.390.50">
    <property type="entry name" value="CO dehydrogenase flavoprotein, C-terminal domain"/>
    <property type="match status" value="1"/>
</dbReference>
<gene>
    <name evidence="2" type="ORF">GSY69_01020</name>
</gene>
<proteinExistence type="predicted"/>
<protein>
    <submittedName>
        <fullName evidence="2">Lipoate--protein ligase family protein</fullName>
    </submittedName>
</protein>
<dbReference type="InterPro" id="IPR045864">
    <property type="entry name" value="aa-tRNA-synth_II/BPL/LPL"/>
</dbReference>
<keyword evidence="3" id="KW-1185">Reference proteome</keyword>
<comment type="caution">
    <text evidence="2">The sequence shown here is derived from an EMBL/GenBank/DDBJ whole genome shotgun (WGS) entry which is preliminary data.</text>
</comment>
<dbReference type="CDD" id="cd16443">
    <property type="entry name" value="LplA"/>
    <property type="match status" value="1"/>
</dbReference>
<dbReference type="RefSeq" id="WP_160952062.1">
    <property type="nucleotide sequence ID" value="NZ_WWEQ01000003.1"/>
</dbReference>
<evidence type="ECO:0000259" key="1">
    <source>
        <dbReference type="PROSITE" id="PS51733"/>
    </source>
</evidence>
<dbReference type="InterPro" id="IPR050664">
    <property type="entry name" value="Octanoyltrans_LipM/LipL"/>
</dbReference>
<evidence type="ECO:0000313" key="2">
    <source>
        <dbReference type="EMBL" id="MYM18596.1"/>
    </source>
</evidence>
<dbReference type="EMBL" id="WWEQ01000003">
    <property type="protein sequence ID" value="MYM18596.1"/>
    <property type="molecule type" value="Genomic_DNA"/>
</dbReference>
<organism evidence="2 3">
    <name type="scientific">Brevibacterium rongguiense</name>
    <dbReference type="NCBI Taxonomy" id="2695267"/>
    <lineage>
        <taxon>Bacteria</taxon>
        <taxon>Bacillati</taxon>
        <taxon>Actinomycetota</taxon>
        <taxon>Actinomycetes</taxon>
        <taxon>Micrococcales</taxon>
        <taxon>Brevibacteriaceae</taxon>
        <taxon>Brevibacterium</taxon>
    </lineage>
</organism>
<dbReference type="Gene3D" id="3.30.930.10">
    <property type="entry name" value="Bira Bifunctional Protein, Domain 2"/>
    <property type="match status" value="1"/>
</dbReference>
<evidence type="ECO:0000313" key="3">
    <source>
        <dbReference type="Proteomes" id="UP000469215"/>
    </source>
</evidence>
<keyword evidence="2" id="KW-0436">Ligase</keyword>
<dbReference type="PANTHER" id="PTHR43679">
    <property type="entry name" value="OCTANOYLTRANSFERASE LIPM-RELATED"/>
    <property type="match status" value="1"/>
</dbReference>
<dbReference type="PANTHER" id="PTHR43679:SF2">
    <property type="entry name" value="OCTANOYL-[GCVH]:PROTEIN N-OCTANOYLTRANSFERASE"/>
    <property type="match status" value="1"/>
</dbReference>
<dbReference type="Proteomes" id="UP000469215">
    <property type="component" value="Unassembled WGS sequence"/>
</dbReference>
<sequence>MTHAEESAQARTFHAERKVPGGKLVVVDGAVEDGAISALTISGDFFLEPEEAYGALAPALVGVPVRASKAELAERLESALVLAAQEAGMAEAQLHGFSPADIAYAVARGVAGATEFYDHEWTFIHDVVRPTQMNVALDQVLLEEVEAGRRGPTVRFWEWDDRATVIGAFQSYANEIRPEGVEKYDVQVVRRITGGGAMFMEGGNCVTFALYGPASLVAGLDYEESYEHLDRWVLSALRSLGVNAFYKPINDITSDQGKIGGAAQKRTHGAVLHHDTMSYDIDADRMVEVLRIGQAKISDKGIRSANKRVDPLRRQTGVPREAIIERMREHFGALTGAADGAVSAEEEARAERLVAEKFGTEAWTHRVP</sequence>
<dbReference type="PROSITE" id="PS51733">
    <property type="entry name" value="BPL_LPL_CATALYTIC"/>
    <property type="match status" value="1"/>
</dbReference>
<dbReference type="InterPro" id="IPR004143">
    <property type="entry name" value="BPL_LPL_catalytic"/>
</dbReference>
<accession>A0A6N9H4B0</accession>
<dbReference type="GO" id="GO:0016874">
    <property type="term" value="F:ligase activity"/>
    <property type="evidence" value="ECO:0007669"/>
    <property type="project" value="UniProtKB-KW"/>
</dbReference>
<feature type="domain" description="BPL/LPL catalytic" evidence="1">
    <location>
        <begin position="148"/>
        <end position="339"/>
    </location>
</feature>
<name>A0A6N9H4B0_9MICO</name>
<dbReference type="AlphaFoldDB" id="A0A6N9H4B0"/>
<dbReference type="Pfam" id="PF21948">
    <property type="entry name" value="LplA-B_cat"/>
    <property type="match status" value="1"/>
</dbReference>
<dbReference type="SUPFAM" id="SSF55681">
    <property type="entry name" value="Class II aaRS and biotin synthetases"/>
    <property type="match status" value="1"/>
</dbReference>